<dbReference type="GO" id="GO:0140911">
    <property type="term" value="F:pore-forming activity"/>
    <property type="evidence" value="ECO:0007669"/>
    <property type="project" value="InterPro"/>
</dbReference>
<keyword evidence="7" id="KW-0479">Metal-binding</keyword>
<feature type="transmembrane region" description="Helical" evidence="8">
    <location>
        <begin position="80"/>
        <end position="101"/>
    </location>
</feature>
<dbReference type="Pfam" id="PF03006">
    <property type="entry name" value="HlyIII"/>
    <property type="match status" value="1"/>
</dbReference>
<evidence type="ECO:0000256" key="4">
    <source>
        <dbReference type="ARBA" id="ARBA00022692"/>
    </source>
</evidence>
<feature type="transmembrane region" description="Helical" evidence="8">
    <location>
        <begin position="136"/>
        <end position="155"/>
    </location>
</feature>
<feature type="binding site" evidence="7">
    <location>
        <position position="189"/>
    </location>
    <ligand>
        <name>Zn(2+)</name>
        <dbReference type="ChEBI" id="CHEBI:29105"/>
    </ligand>
</feature>
<dbReference type="EMBL" id="LBYB01000004">
    <property type="protein sequence ID" value="KKR42160.1"/>
    <property type="molecule type" value="Genomic_DNA"/>
</dbReference>
<keyword evidence="5 8" id="KW-1133">Transmembrane helix</keyword>
<feature type="transmembrane region" description="Helical" evidence="8">
    <location>
        <begin position="12"/>
        <end position="34"/>
    </location>
</feature>
<keyword evidence="6 8" id="KW-0472">Membrane</keyword>
<dbReference type="GO" id="GO:0005886">
    <property type="term" value="C:plasma membrane"/>
    <property type="evidence" value="ECO:0007669"/>
    <property type="project" value="UniProtKB-SubCell"/>
</dbReference>
<feature type="binding site" evidence="7">
    <location>
        <position position="193"/>
    </location>
    <ligand>
        <name>Zn(2+)</name>
        <dbReference type="ChEBI" id="CHEBI:29105"/>
    </ligand>
</feature>
<dbReference type="InterPro" id="IPR004254">
    <property type="entry name" value="AdipoR/HlyIII-related"/>
</dbReference>
<evidence type="ECO:0000256" key="8">
    <source>
        <dbReference type="SAM" id="Phobius"/>
    </source>
</evidence>
<evidence type="ECO:0000256" key="7">
    <source>
        <dbReference type="PIRSR" id="PIRSR604254-1"/>
    </source>
</evidence>
<dbReference type="AlphaFoldDB" id="A0A0G0T4Z1"/>
<dbReference type="GO" id="GO:0046872">
    <property type="term" value="F:metal ion binding"/>
    <property type="evidence" value="ECO:0007669"/>
    <property type="project" value="UniProtKB-KW"/>
</dbReference>
<dbReference type="PANTHER" id="PTHR20855">
    <property type="entry name" value="ADIPOR/PROGESTIN RECEPTOR-RELATED"/>
    <property type="match status" value="1"/>
</dbReference>
<keyword evidence="7" id="KW-0862">Zinc</keyword>
<evidence type="ECO:0000256" key="3">
    <source>
        <dbReference type="ARBA" id="ARBA00022475"/>
    </source>
</evidence>
<proteinExistence type="inferred from homology"/>
<dbReference type="Proteomes" id="UP000034881">
    <property type="component" value="Unassembled WGS sequence"/>
</dbReference>
<protein>
    <submittedName>
        <fullName evidence="9">Channel protein, hemolysin III family</fullName>
    </submittedName>
</protein>
<feature type="transmembrane region" description="Helical" evidence="8">
    <location>
        <begin position="46"/>
        <end position="68"/>
    </location>
</feature>
<dbReference type="NCBIfam" id="TIGR01065">
    <property type="entry name" value="hlyIII"/>
    <property type="match status" value="1"/>
</dbReference>
<accession>A0A0G0T4Z1</accession>
<feature type="transmembrane region" description="Helical" evidence="8">
    <location>
        <begin position="161"/>
        <end position="182"/>
    </location>
</feature>
<evidence type="ECO:0000256" key="1">
    <source>
        <dbReference type="ARBA" id="ARBA00004651"/>
    </source>
</evidence>
<comment type="caution">
    <text evidence="9">The sequence shown here is derived from an EMBL/GenBank/DDBJ whole genome shotgun (WGS) entry which is preliminary data.</text>
</comment>
<dbReference type="PANTHER" id="PTHR20855:SF3">
    <property type="entry name" value="LD03007P"/>
    <property type="match status" value="1"/>
</dbReference>
<name>A0A0G0T4Z1_9BACT</name>
<reference evidence="9 10" key="1">
    <citation type="journal article" date="2015" name="Nature">
        <title>rRNA introns, odd ribosomes, and small enigmatic genomes across a large radiation of phyla.</title>
        <authorList>
            <person name="Brown C.T."/>
            <person name="Hug L.A."/>
            <person name="Thomas B.C."/>
            <person name="Sharon I."/>
            <person name="Castelle C.J."/>
            <person name="Singh A."/>
            <person name="Wilkins M.J."/>
            <person name="Williams K.H."/>
            <person name="Banfield J.F."/>
        </authorList>
    </citation>
    <scope>NUCLEOTIDE SEQUENCE [LARGE SCALE GENOMIC DNA]</scope>
</reference>
<comment type="similarity">
    <text evidence="2">Belongs to the UPF0073 (Hly-III) family.</text>
</comment>
<evidence type="ECO:0000256" key="5">
    <source>
        <dbReference type="ARBA" id="ARBA00022989"/>
    </source>
</evidence>
<dbReference type="InterPro" id="IPR005744">
    <property type="entry name" value="Hy-lIII"/>
</dbReference>
<keyword evidence="3" id="KW-1003">Cell membrane</keyword>
<gene>
    <name evidence="9" type="ORF">UT77_C0004G0144</name>
</gene>
<organism evidence="9 10">
    <name type="scientific">Candidatus Daviesbacteria bacterium GW2011_GWC2_40_12</name>
    <dbReference type="NCBI Taxonomy" id="1618431"/>
    <lineage>
        <taxon>Bacteria</taxon>
        <taxon>Candidatus Daviesiibacteriota</taxon>
    </lineage>
</organism>
<evidence type="ECO:0000313" key="9">
    <source>
        <dbReference type="EMBL" id="KKR42160.1"/>
    </source>
</evidence>
<feature type="transmembrane region" description="Helical" evidence="8">
    <location>
        <begin position="107"/>
        <end position="124"/>
    </location>
</feature>
<evidence type="ECO:0000313" key="10">
    <source>
        <dbReference type="Proteomes" id="UP000034881"/>
    </source>
</evidence>
<sequence>MKKSKGLIIGEEIFSSVTHGIGVLLGLSGLVILLSLAFKNHKAENIPAIIAFEGALIISFLFSTLFHSLSFTGAKKVFQILDHTSIFLLIAGTYTPFALLAMPPKTGWTLLLFIWGLAITGIILKAIRPAGKRKVFLFVYLAMGWLAVVTSGSLLPDFPLIGLQLLITGGLLYSAGTIFYLWQKLPFSHGVWHLFTIAGSFCHFLAVIYLIT</sequence>
<feature type="binding site" evidence="7">
    <location>
        <position position="67"/>
    </location>
    <ligand>
        <name>Zn(2+)</name>
        <dbReference type="ChEBI" id="CHEBI:29105"/>
    </ligand>
</feature>
<evidence type="ECO:0000256" key="6">
    <source>
        <dbReference type="ARBA" id="ARBA00023136"/>
    </source>
</evidence>
<evidence type="ECO:0000256" key="2">
    <source>
        <dbReference type="ARBA" id="ARBA00008488"/>
    </source>
</evidence>
<feature type="transmembrane region" description="Helical" evidence="8">
    <location>
        <begin position="191"/>
        <end position="211"/>
    </location>
</feature>
<keyword evidence="4 8" id="KW-0812">Transmembrane</keyword>
<comment type="subcellular location">
    <subcellularLocation>
        <location evidence="1">Cell membrane</location>
        <topology evidence="1">Multi-pass membrane protein</topology>
    </subcellularLocation>
</comment>
<dbReference type="PATRIC" id="fig|1618431.3.peg.712"/>